<dbReference type="Proteomes" id="UP001157138">
    <property type="component" value="Unassembled WGS sequence"/>
</dbReference>
<proteinExistence type="predicted"/>
<sequence>MQDLSRVNYVLTGKAVAFARGAQSAIDKQIVSGRQAVHFLGIDGDEQGDLRVHGGVEKAIHIYPSEHYKDWIKELGEREALNHVGAFGENISSVGITEKDICLGDKIRIGSALLEVSQGRMPCWKLNVRFEQKNMAKRLQDSLRTGWYFRVLQQGDIGQGDEIILCERPYPDWPLTKIMGLIFEGCLDEVQLLQLAQLPLVESWKKLVQRRMSDRQLENWSPRLDGPKDESR</sequence>
<evidence type="ECO:0000259" key="1">
    <source>
        <dbReference type="PROSITE" id="PS51340"/>
    </source>
</evidence>
<feature type="domain" description="MOSC" evidence="1">
    <location>
        <begin position="29"/>
        <end position="166"/>
    </location>
</feature>
<dbReference type="Pfam" id="PF03475">
    <property type="entry name" value="YiiM_3-alpha"/>
    <property type="match status" value="1"/>
</dbReference>
<dbReference type="InterPro" id="IPR005163">
    <property type="entry name" value="Tri_helical_YiiM-like"/>
</dbReference>
<name>A0ABQ6EWD2_9VIBR</name>
<dbReference type="PANTHER" id="PTHR30212:SF2">
    <property type="entry name" value="PROTEIN YIIM"/>
    <property type="match status" value="1"/>
</dbReference>
<dbReference type="RefSeq" id="WP_284190746.1">
    <property type="nucleotide sequence ID" value="NZ_BSPW01000013.1"/>
</dbReference>
<gene>
    <name evidence="2" type="ORF">GCM10007938_05970</name>
</gene>
<evidence type="ECO:0000313" key="2">
    <source>
        <dbReference type="EMBL" id="GLT16820.1"/>
    </source>
</evidence>
<dbReference type="PANTHER" id="PTHR30212">
    <property type="entry name" value="PROTEIN YIIM"/>
    <property type="match status" value="1"/>
</dbReference>
<dbReference type="EMBL" id="BSPW01000013">
    <property type="protein sequence ID" value="GLT16820.1"/>
    <property type="molecule type" value="Genomic_DNA"/>
</dbReference>
<comment type="caution">
    <text evidence="2">The sequence shown here is derived from an EMBL/GenBank/DDBJ whole genome shotgun (WGS) entry which is preliminary data.</text>
</comment>
<evidence type="ECO:0000313" key="3">
    <source>
        <dbReference type="Proteomes" id="UP001157138"/>
    </source>
</evidence>
<dbReference type="InterPro" id="IPR005302">
    <property type="entry name" value="MoCF_Sase_C"/>
</dbReference>
<dbReference type="Gene3D" id="2.40.33.20">
    <property type="entry name" value="PK beta-barrel domain-like"/>
    <property type="match status" value="1"/>
</dbReference>
<accession>A0ABQ6EWD2</accession>
<dbReference type="InterPro" id="IPR011037">
    <property type="entry name" value="Pyrv_Knase-like_insert_dom_sf"/>
</dbReference>
<dbReference type="SUPFAM" id="SSF50800">
    <property type="entry name" value="PK beta-barrel domain-like"/>
    <property type="match status" value="1"/>
</dbReference>
<dbReference type="PROSITE" id="PS51340">
    <property type="entry name" value="MOSC"/>
    <property type="match status" value="1"/>
</dbReference>
<protein>
    <submittedName>
        <fullName evidence="2">Molybdenum cofactor biosynthesis protein</fullName>
    </submittedName>
</protein>
<keyword evidence="3" id="KW-1185">Reference proteome</keyword>
<dbReference type="Pfam" id="PF03473">
    <property type="entry name" value="MOSC"/>
    <property type="match status" value="1"/>
</dbReference>
<organism evidence="2 3">
    <name type="scientific">Vibrio zhanjiangensis</name>
    <dbReference type="NCBI Taxonomy" id="1046128"/>
    <lineage>
        <taxon>Bacteria</taxon>
        <taxon>Pseudomonadati</taxon>
        <taxon>Pseudomonadota</taxon>
        <taxon>Gammaproteobacteria</taxon>
        <taxon>Vibrionales</taxon>
        <taxon>Vibrionaceae</taxon>
        <taxon>Vibrio</taxon>
    </lineage>
</organism>
<dbReference type="InterPro" id="IPR052353">
    <property type="entry name" value="Benzoxazolinone_Detox_Enz"/>
</dbReference>
<reference evidence="3" key="1">
    <citation type="journal article" date="2019" name="Int. J. Syst. Evol. Microbiol.">
        <title>The Global Catalogue of Microorganisms (GCM) 10K type strain sequencing project: providing services to taxonomists for standard genome sequencing and annotation.</title>
        <authorList>
            <consortium name="The Broad Institute Genomics Platform"/>
            <consortium name="The Broad Institute Genome Sequencing Center for Infectious Disease"/>
            <person name="Wu L."/>
            <person name="Ma J."/>
        </authorList>
    </citation>
    <scope>NUCLEOTIDE SEQUENCE [LARGE SCALE GENOMIC DNA]</scope>
    <source>
        <strain evidence="3">NBRC 108723</strain>
    </source>
</reference>